<dbReference type="PANTHER" id="PTHR30069:SF53">
    <property type="entry name" value="COLICIN I RECEPTOR-RELATED"/>
    <property type="match status" value="1"/>
</dbReference>
<dbReference type="InterPro" id="IPR000531">
    <property type="entry name" value="Beta-barrel_TonB"/>
</dbReference>
<name>A0A7G9L3L4_9SPHN</name>
<dbReference type="Proteomes" id="UP000515861">
    <property type="component" value="Chromosome"/>
</dbReference>
<feature type="signal peptide" evidence="12">
    <location>
        <begin position="1"/>
        <end position="15"/>
    </location>
</feature>
<keyword evidence="5 12" id="KW-0732">Signal</keyword>
<dbReference type="InterPro" id="IPR039426">
    <property type="entry name" value="TonB-dep_rcpt-like"/>
</dbReference>
<dbReference type="PANTHER" id="PTHR30069">
    <property type="entry name" value="TONB-DEPENDENT OUTER MEMBRANE RECEPTOR"/>
    <property type="match status" value="1"/>
</dbReference>
<evidence type="ECO:0000256" key="12">
    <source>
        <dbReference type="SAM" id="SignalP"/>
    </source>
</evidence>
<keyword evidence="6" id="KW-0406">Ion transport</keyword>
<feature type="domain" description="TonB-dependent receptor-like beta-barrel" evidence="13">
    <location>
        <begin position="174"/>
        <end position="595"/>
    </location>
</feature>
<evidence type="ECO:0000256" key="4">
    <source>
        <dbReference type="ARBA" id="ARBA00022692"/>
    </source>
</evidence>
<protein>
    <submittedName>
        <fullName evidence="15">TonB-dependent receptor</fullName>
    </submittedName>
</protein>
<dbReference type="RefSeq" id="WP_187480168.1">
    <property type="nucleotide sequence ID" value="NZ_CP060697.1"/>
</dbReference>
<dbReference type="Pfam" id="PF00593">
    <property type="entry name" value="TonB_dep_Rec_b-barrel"/>
    <property type="match status" value="1"/>
</dbReference>
<dbReference type="InterPro" id="IPR012910">
    <property type="entry name" value="Plug_dom"/>
</dbReference>
<dbReference type="InterPro" id="IPR036942">
    <property type="entry name" value="Beta-barrel_TonB_sf"/>
</dbReference>
<evidence type="ECO:0000256" key="10">
    <source>
        <dbReference type="PROSITE-ProRule" id="PRU01360"/>
    </source>
</evidence>
<dbReference type="GO" id="GO:0015889">
    <property type="term" value="P:cobalamin transport"/>
    <property type="evidence" value="ECO:0007669"/>
    <property type="project" value="TreeGrafter"/>
</dbReference>
<dbReference type="InterPro" id="IPR037066">
    <property type="entry name" value="Plug_dom_sf"/>
</dbReference>
<evidence type="ECO:0000256" key="11">
    <source>
        <dbReference type="RuleBase" id="RU003357"/>
    </source>
</evidence>
<dbReference type="AlphaFoldDB" id="A0A7G9L3L4"/>
<reference evidence="15 16" key="1">
    <citation type="submission" date="2020-08" db="EMBL/GenBank/DDBJ databases">
        <title>Sphingomonas sp. sand1-3 16S ribosomal RNA gene Genome sequencing and assembly.</title>
        <authorList>
            <person name="Kang M."/>
        </authorList>
    </citation>
    <scope>NUCLEOTIDE SEQUENCE [LARGE SCALE GENOMIC DNA]</scope>
    <source>
        <strain evidence="16">sand1-3</strain>
    </source>
</reference>
<dbReference type="CDD" id="cd01347">
    <property type="entry name" value="ligand_gated_channel"/>
    <property type="match status" value="1"/>
</dbReference>
<dbReference type="KEGG" id="ssau:H8M03_02345"/>
<keyword evidence="8 10" id="KW-0472">Membrane</keyword>
<keyword evidence="16" id="KW-1185">Reference proteome</keyword>
<dbReference type="GO" id="GO:0009279">
    <property type="term" value="C:cell outer membrane"/>
    <property type="evidence" value="ECO:0007669"/>
    <property type="project" value="UniProtKB-SubCell"/>
</dbReference>
<keyword evidence="4 10" id="KW-0812">Transmembrane</keyword>
<evidence type="ECO:0000256" key="3">
    <source>
        <dbReference type="ARBA" id="ARBA00022452"/>
    </source>
</evidence>
<comment type="similarity">
    <text evidence="10 11">Belongs to the TonB-dependent receptor family.</text>
</comment>
<organism evidence="15 16">
    <name type="scientific">Sphingomonas sabuli</name>
    <dbReference type="NCBI Taxonomy" id="2764186"/>
    <lineage>
        <taxon>Bacteria</taxon>
        <taxon>Pseudomonadati</taxon>
        <taxon>Pseudomonadota</taxon>
        <taxon>Alphaproteobacteria</taxon>
        <taxon>Sphingomonadales</taxon>
        <taxon>Sphingomonadaceae</taxon>
        <taxon>Sphingomonas</taxon>
    </lineage>
</organism>
<evidence type="ECO:0000256" key="1">
    <source>
        <dbReference type="ARBA" id="ARBA00004571"/>
    </source>
</evidence>
<keyword evidence="7 11" id="KW-0798">TonB box</keyword>
<feature type="domain" description="TonB-dependent receptor plug" evidence="14">
    <location>
        <begin position="32"/>
        <end position="138"/>
    </location>
</feature>
<feature type="chain" id="PRO_5028964297" evidence="12">
    <location>
        <begin position="16"/>
        <end position="622"/>
    </location>
</feature>
<evidence type="ECO:0000313" key="15">
    <source>
        <dbReference type="EMBL" id="QNM83213.1"/>
    </source>
</evidence>
<evidence type="ECO:0000259" key="14">
    <source>
        <dbReference type="Pfam" id="PF07715"/>
    </source>
</evidence>
<evidence type="ECO:0000256" key="7">
    <source>
        <dbReference type="ARBA" id="ARBA00023077"/>
    </source>
</evidence>
<evidence type="ECO:0000313" key="16">
    <source>
        <dbReference type="Proteomes" id="UP000515861"/>
    </source>
</evidence>
<keyword evidence="3 10" id="KW-1134">Transmembrane beta strand</keyword>
<evidence type="ECO:0000256" key="6">
    <source>
        <dbReference type="ARBA" id="ARBA00023065"/>
    </source>
</evidence>
<evidence type="ECO:0000256" key="8">
    <source>
        <dbReference type="ARBA" id="ARBA00023136"/>
    </source>
</evidence>
<accession>A0A7G9L3L4</accession>
<evidence type="ECO:0000259" key="13">
    <source>
        <dbReference type="Pfam" id="PF00593"/>
    </source>
</evidence>
<gene>
    <name evidence="15" type="ORF">H8M03_02345</name>
</gene>
<comment type="subcellular location">
    <subcellularLocation>
        <location evidence="1 10">Cell outer membrane</location>
        <topology evidence="1 10">Multi-pass membrane protein</topology>
    </subcellularLocation>
</comment>
<proteinExistence type="inferred from homology"/>
<dbReference type="PROSITE" id="PS52016">
    <property type="entry name" value="TONB_DEPENDENT_REC_3"/>
    <property type="match status" value="1"/>
</dbReference>
<keyword evidence="15" id="KW-0675">Receptor</keyword>
<dbReference type="Gene3D" id="2.40.170.20">
    <property type="entry name" value="TonB-dependent receptor, beta-barrel domain"/>
    <property type="match status" value="1"/>
</dbReference>
<dbReference type="SUPFAM" id="SSF56935">
    <property type="entry name" value="Porins"/>
    <property type="match status" value="1"/>
</dbReference>
<keyword evidence="2 10" id="KW-0813">Transport</keyword>
<dbReference type="GO" id="GO:0006811">
    <property type="term" value="P:monoatomic ion transport"/>
    <property type="evidence" value="ECO:0007669"/>
    <property type="project" value="UniProtKB-KW"/>
</dbReference>
<evidence type="ECO:0000256" key="5">
    <source>
        <dbReference type="ARBA" id="ARBA00022729"/>
    </source>
</evidence>
<sequence>MLTLLLAPVAAAAAAAEPEIIVTASRFPETEAESAASVTVIDDDTIDRLGEPLVPALVRLTPSAAVETGGPAGTLAQVRIRGAEANHTLLFIDGIRANDPAAGDIPRFELLNADIVSRVEIVRGPQSALWGSDAIGGVVAVNGVDATAPGYATSAEAGSFGFRRAAASGTVATRDANLSGAIGWQRARGIDSFDGTGDRDGYRNLSGRLRGTFAVGDRIEIGAAGFALAGRSEFDGYDPVTFLRGDTLDSTRNRLAAGRVWITAGDAEGLGGTLATSLLHSSNRNFLDDAEINRTSGKRWTAEAQAHYGFSTGTVRHMAVIALDHDRERFRASDSVYFGATDQRRSRTHGSITAEWRAEVSPVVADIAVRHDRFSAFKDATTVRASALVQLGRGISVSGAYAEGIAQPTFFDLYGFFPGNFVGNPSLKPESSRGFELSLRYRNGPIQAALTGYRQRLSDEIVDVFDSATFTSSTENRADVSRRSGLEAEASWSADERLRLTANYSYLRATQPAESLVGQLREVRRPKHSAAIAADGVIGRITYGGSIAYVGRRGDTNFDVFPAQPVKLGAYWLAGARIAYRVAPAIDLFARASNLFDERYQDVFGYRTEGRGLFVGVELGKK</sequence>
<keyword evidence="9 10" id="KW-0998">Cell outer membrane</keyword>
<evidence type="ECO:0000256" key="9">
    <source>
        <dbReference type="ARBA" id="ARBA00023237"/>
    </source>
</evidence>
<dbReference type="Pfam" id="PF07715">
    <property type="entry name" value="Plug"/>
    <property type="match status" value="1"/>
</dbReference>
<dbReference type="Gene3D" id="2.170.130.10">
    <property type="entry name" value="TonB-dependent receptor, plug domain"/>
    <property type="match status" value="1"/>
</dbReference>
<dbReference type="EMBL" id="CP060697">
    <property type="protein sequence ID" value="QNM83213.1"/>
    <property type="molecule type" value="Genomic_DNA"/>
</dbReference>
<evidence type="ECO:0000256" key="2">
    <source>
        <dbReference type="ARBA" id="ARBA00022448"/>
    </source>
</evidence>